<comment type="caution">
    <text evidence="1">The sequence shown here is derived from an EMBL/GenBank/DDBJ whole genome shotgun (WGS) entry which is preliminary data.</text>
</comment>
<protein>
    <submittedName>
        <fullName evidence="1">Uncharacterized protein</fullName>
    </submittedName>
</protein>
<gene>
    <name evidence="1" type="ORF">AJ80_08824</name>
</gene>
<keyword evidence="2" id="KW-1185">Reference proteome</keyword>
<proteinExistence type="predicted"/>
<dbReference type="Proteomes" id="UP000224634">
    <property type="component" value="Unassembled WGS sequence"/>
</dbReference>
<organism evidence="1 2">
    <name type="scientific">Polytolypa hystricis (strain UAMH7299)</name>
    <dbReference type="NCBI Taxonomy" id="1447883"/>
    <lineage>
        <taxon>Eukaryota</taxon>
        <taxon>Fungi</taxon>
        <taxon>Dikarya</taxon>
        <taxon>Ascomycota</taxon>
        <taxon>Pezizomycotina</taxon>
        <taxon>Eurotiomycetes</taxon>
        <taxon>Eurotiomycetidae</taxon>
        <taxon>Onygenales</taxon>
        <taxon>Onygenales incertae sedis</taxon>
        <taxon>Polytolypa</taxon>
    </lineage>
</organism>
<dbReference type="EMBL" id="PDNA01000221">
    <property type="protein sequence ID" value="PGH02612.1"/>
    <property type="molecule type" value="Genomic_DNA"/>
</dbReference>
<name>A0A2B7X1J1_POLH7</name>
<evidence type="ECO:0000313" key="2">
    <source>
        <dbReference type="Proteomes" id="UP000224634"/>
    </source>
</evidence>
<dbReference type="AlphaFoldDB" id="A0A2B7X1J1"/>
<reference evidence="1 2" key="1">
    <citation type="submission" date="2017-10" db="EMBL/GenBank/DDBJ databases">
        <title>Comparative genomics in systemic dimorphic fungi from Ajellomycetaceae.</title>
        <authorList>
            <person name="Munoz J.F."/>
            <person name="Mcewen J.G."/>
            <person name="Clay O.K."/>
            <person name="Cuomo C.A."/>
        </authorList>
    </citation>
    <scope>NUCLEOTIDE SEQUENCE [LARGE SCALE GENOMIC DNA]</scope>
    <source>
        <strain evidence="1 2">UAMH7299</strain>
    </source>
</reference>
<evidence type="ECO:0000313" key="1">
    <source>
        <dbReference type="EMBL" id="PGH02612.1"/>
    </source>
</evidence>
<accession>A0A2B7X1J1</accession>
<sequence>MAVPEASLLFGDDSNFEKCPHPPGYRIVIDTDTLRKSLINNFPPQHTALFPDSGIFDEGLAVPYLLYLLKILKRRGFQSHGLAPETLDRNIKTLAILLINGLHTVMGTGRERISRLALLLGKEIWRRGIVSPFKVVDFDLPNGEYFILHVENEGAEKDKLFLETAALNDPERFNIVLASPTLGMWL</sequence>